<evidence type="ECO:0000259" key="6">
    <source>
        <dbReference type="Pfam" id="PF04821"/>
    </source>
</evidence>
<protein>
    <recommendedName>
        <fullName evidence="6">Timeless N-terminal domain-containing protein</fullName>
    </recommendedName>
</protein>
<feature type="compositionally biased region" description="Basic and acidic residues" evidence="5">
    <location>
        <begin position="910"/>
        <end position="925"/>
    </location>
</feature>
<dbReference type="InterPro" id="IPR044998">
    <property type="entry name" value="Timeless"/>
</dbReference>
<organism evidence="7 8">
    <name type="scientific">Powellomyces hirtus</name>
    <dbReference type="NCBI Taxonomy" id="109895"/>
    <lineage>
        <taxon>Eukaryota</taxon>
        <taxon>Fungi</taxon>
        <taxon>Fungi incertae sedis</taxon>
        <taxon>Chytridiomycota</taxon>
        <taxon>Chytridiomycota incertae sedis</taxon>
        <taxon>Chytridiomycetes</taxon>
        <taxon>Spizellomycetales</taxon>
        <taxon>Powellomycetaceae</taxon>
        <taxon>Powellomyces</taxon>
    </lineage>
</organism>
<evidence type="ECO:0000256" key="1">
    <source>
        <dbReference type="ARBA" id="ARBA00004123"/>
    </source>
</evidence>
<dbReference type="Proteomes" id="UP000318582">
    <property type="component" value="Unassembled WGS sequence"/>
</dbReference>
<dbReference type="InterPro" id="IPR006906">
    <property type="entry name" value="Timeless_N"/>
</dbReference>
<keyword evidence="8" id="KW-1185">Reference proteome</keyword>
<dbReference type="GO" id="GO:0006281">
    <property type="term" value="P:DNA repair"/>
    <property type="evidence" value="ECO:0007669"/>
    <property type="project" value="TreeGrafter"/>
</dbReference>
<comment type="caution">
    <text evidence="7">The sequence shown here is derived from an EMBL/GenBank/DDBJ whole genome shotgun (WGS) entry which is preliminary data.</text>
</comment>
<keyword evidence="2" id="KW-0236">DNA replication inhibitor</keyword>
<dbReference type="EMBL" id="QEAQ01000031">
    <property type="protein sequence ID" value="TPX58885.1"/>
    <property type="molecule type" value="Genomic_DNA"/>
</dbReference>
<name>A0A507E6F6_9FUNG</name>
<feature type="domain" description="Timeless N-terminal" evidence="6">
    <location>
        <begin position="51"/>
        <end position="306"/>
    </location>
</feature>
<keyword evidence="4" id="KW-0131">Cell cycle</keyword>
<feature type="region of interest" description="Disordered" evidence="5">
    <location>
        <begin position="902"/>
        <end position="929"/>
    </location>
</feature>
<comment type="subcellular location">
    <subcellularLocation>
        <location evidence="1">Nucleus</location>
    </subcellularLocation>
</comment>
<dbReference type="Pfam" id="PF04821">
    <property type="entry name" value="TIMELESS"/>
    <property type="match status" value="1"/>
</dbReference>
<accession>A0A507E6F6</accession>
<feature type="compositionally biased region" description="Low complexity" evidence="5">
    <location>
        <begin position="1012"/>
        <end position="1021"/>
    </location>
</feature>
<reference evidence="7 8" key="1">
    <citation type="journal article" date="2019" name="Sci. Rep.">
        <title>Comparative genomics of chytrid fungi reveal insights into the obligate biotrophic and pathogenic lifestyle of Synchytrium endobioticum.</title>
        <authorList>
            <person name="van de Vossenberg B.T.L.H."/>
            <person name="Warris S."/>
            <person name="Nguyen H.D.T."/>
            <person name="van Gent-Pelzer M.P.E."/>
            <person name="Joly D.L."/>
            <person name="van de Geest H.C."/>
            <person name="Bonants P.J.M."/>
            <person name="Smith D.S."/>
            <person name="Levesque C.A."/>
            <person name="van der Lee T.A.J."/>
        </authorList>
    </citation>
    <scope>NUCLEOTIDE SEQUENCE [LARGE SCALE GENOMIC DNA]</scope>
    <source>
        <strain evidence="7 8">CBS 809.83</strain>
    </source>
</reference>
<gene>
    <name evidence="7" type="ORF">PhCBS80983_g02824</name>
</gene>
<feature type="compositionally biased region" description="Acidic residues" evidence="5">
    <location>
        <begin position="1096"/>
        <end position="1107"/>
    </location>
</feature>
<keyword evidence="3" id="KW-0539">Nucleus</keyword>
<dbReference type="GO" id="GO:0043111">
    <property type="term" value="P:replication fork arrest"/>
    <property type="evidence" value="ECO:0007669"/>
    <property type="project" value="TreeGrafter"/>
</dbReference>
<feature type="region of interest" description="Disordered" evidence="5">
    <location>
        <begin position="961"/>
        <end position="1203"/>
    </location>
</feature>
<dbReference type="AlphaFoldDB" id="A0A507E6F6"/>
<dbReference type="STRING" id="109895.A0A507E6F6"/>
<evidence type="ECO:0000313" key="8">
    <source>
        <dbReference type="Proteomes" id="UP000318582"/>
    </source>
</evidence>
<evidence type="ECO:0000256" key="4">
    <source>
        <dbReference type="ARBA" id="ARBA00023306"/>
    </source>
</evidence>
<evidence type="ECO:0000313" key="7">
    <source>
        <dbReference type="EMBL" id="TPX58885.1"/>
    </source>
</evidence>
<sequence>MAGMENSERIRIEPPAPPPPDSNLLSICAALGGFEVVETYVAGVGNVSSRQYVMGDETLACLRDLKRLLRNDEQSKEKEVARSLGRWNILQTDLVPILLAAHAEGKEKIAQAVVQLFVPLTWPIDTKSHDAAGQQEIQRGYKEVFLQESVLSAVLDLLLKPLSVIHRERTERDHAFIGLILTLFRNLLAIRDTQTHVLSTGEKYIRSTLQEHLIISMSKTDIIPLLLSFAGSLSEREYSDWNLTIMEVFYYLFLERDPEEMFRTAKHGSTSATRELGKLLLEEEAQRRRAARIPRSRHSRFGGTLTFKLSDGQTFNAHNLALALNSPEETLDVGKSNKLGIRKTAKEDEYQKSRAIRSREAAKVYVSTATAFLENCFNEMVESVKRDFAAEKDKVQEDHYARFMWLCAFILKFQRCAMRDNATETEDHNSGSGDPPPALLDFDTITGFLDIRGVAFVTGRISQSIDEKRMGEVSVGVECLKQMLLTLDAMASSPIEDFRDVSLDVQNNMYYEHSTIDIAISLVREYKQQIHLSHLKAVVEVIHVLLKMLEEYSKTKSVVFRKKAPKKKKPARKAVGPDEDNESDNDVIEDVNADSALAEVKETELSFTRIVSRFASDTILNNYYLLLKHYLELDARHIYYITVMFHRIFLTADPGAPLFYKLSILHLFNKILKDRRVLPATSAHRELYAFITFMLNRFFKKAKEYPILFVEILFPKTKGDCVRIQFGNEVVPTAPVEPKEQRPDKEIEIVPGLSWTEEVQVAVELLLERDQESMIHWVAETLMEAATQRDPPPPPPYTENEEEDDMPPPLPVEHPTYDVRSETDEITKAMRCNAAFRLLLRLLSFQEVDAAENEAVTNTGMYQIPGTVTANELLAHRDTVLRHVKAQKDGDGLQKDLLTMVRKKRKPRRKHDDGSEPTRRMKKPGETMNIKSAAYISDSDEGSEADAAFFESERQLKAKMAEMNGMPQIKVSDPIKRKAKAKSKLASTPAPPLDPAGSNDPGDQEDVDSPLDSDSLSGSDSENANDSDGQDGEVEQIHKNITDTPMTLEEAMASITNSSRTMQGAGLDVEHYESSQATLTESQKRRKRTRGFVLSSDEDDDEADEMESGSVTSNASPSHSPAKVKPPTTGSSQPRRPFGMISDSDNEDDRDREPGADVQKVPPVADGEPNDENRDPALMSPAAGVPVEPGHKRRRLFLDSDSE</sequence>
<dbReference type="GO" id="GO:0031298">
    <property type="term" value="C:replication fork protection complex"/>
    <property type="evidence" value="ECO:0007669"/>
    <property type="project" value="TreeGrafter"/>
</dbReference>
<dbReference type="PANTHER" id="PTHR22940">
    <property type="entry name" value="TIMEOUT/TIMELESS-2"/>
    <property type="match status" value="1"/>
</dbReference>
<evidence type="ECO:0000256" key="5">
    <source>
        <dbReference type="SAM" id="MobiDB-lite"/>
    </source>
</evidence>
<feature type="region of interest" description="Disordered" evidence="5">
    <location>
        <begin position="784"/>
        <end position="811"/>
    </location>
</feature>
<dbReference type="GO" id="GO:0000076">
    <property type="term" value="P:DNA replication checkpoint signaling"/>
    <property type="evidence" value="ECO:0007669"/>
    <property type="project" value="TreeGrafter"/>
</dbReference>
<evidence type="ECO:0000256" key="2">
    <source>
        <dbReference type="ARBA" id="ARBA00022880"/>
    </source>
</evidence>
<feature type="compositionally biased region" description="Acidic residues" evidence="5">
    <location>
        <begin position="1002"/>
        <end position="1011"/>
    </location>
</feature>
<proteinExistence type="predicted"/>
<feature type="compositionally biased region" description="Acidic residues" evidence="5">
    <location>
        <begin position="1023"/>
        <end position="1034"/>
    </location>
</feature>
<evidence type="ECO:0000256" key="3">
    <source>
        <dbReference type="ARBA" id="ARBA00023242"/>
    </source>
</evidence>
<dbReference type="PANTHER" id="PTHR22940:SF4">
    <property type="entry name" value="PROTEIN TIMELESS HOMOLOG"/>
    <property type="match status" value="1"/>
</dbReference>
<dbReference type="GO" id="GO:0003677">
    <property type="term" value="F:DNA binding"/>
    <property type="evidence" value="ECO:0007669"/>
    <property type="project" value="TreeGrafter"/>
</dbReference>